<comment type="caution">
    <text evidence="1">The sequence shown here is derived from an EMBL/GenBank/DDBJ whole genome shotgun (WGS) entry which is preliminary data.</text>
</comment>
<evidence type="ECO:0000313" key="1">
    <source>
        <dbReference type="EMBL" id="KAL1499275.1"/>
    </source>
</evidence>
<name>A0AB34IGP3_PRYPA</name>
<evidence type="ECO:0000313" key="2">
    <source>
        <dbReference type="Proteomes" id="UP001515480"/>
    </source>
</evidence>
<reference evidence="1 2" key="1">
    <citation type="journal article" date="2024" name="Science">
        <title>Giant polyketide synthase enzymes in the biosynthesis of giant marine polyether toxins.</title>
        <authorList>
            <person name="Fallon T.R."/>
            <person name="Shende V.V."/>
            <person name="Wierzbicki I.H."/>
            <person name="Pendleton A.L."/>
            <person name="Watervoot N.F."/>
            <person name="Auber R.P."/>
            <person name="Gonzalez D.J."/>
            <person name="Wisecaver J.H."/>
            <person name="Moore B.S."/>
        </authorList>
    </citation>
    <scope>NUCLEOTIDE SEQUENCE [LARGE SCALE GENOMIC DNA]</scope>
    <source>
        <strain evidence="1 2">12B1</strain>
    </source>
</reference>
<gene>
    <name evidence="1" type="ORF">AB1Y20_011485</name>
</gene>
<dbReference type="Proteomes" id="UP001515480">
    <property type="component" value="Unassembled WGS sequence"/>
</dbReference>
<organism evidence="1 2">
    <name type="scientific">Prymnesium parvum</name>
    <name type="common">Toxic golden alga</name>
    <dbReference type="NCBI Taxonomy" id="97485"/>
    <lineage>
        <taxon>Eukaryota</taxon>
        <taxon>Haptista</taxon>
        <taxon>Haptophyta</taxon>
        <taxon>Prymnesiophyceae</taxon>
        <taxon>Prymnesiales</taxon>
        <taxon>Prymnesiaceae</taxon>
        <taxon>Prymnesium</taxon>
    </lineage>
</organism>
<sequence>MATPAAADATATAPVAAPALAAAAGGQARRNTLAELVFKQYPGQQQVDLGVQIEVPGSWFGEGSCGGLNAAERRERYTAIAVEYESAHVFQGSRGRRGSSTKSEAICIICPDDAADEAEHPGYWMRLDAWNRYRNDTYRDRREDELQYIVAEDYEKAVAAVKATQKQKEGPAPAPSKPPVYDYFSLVSMGTHDITTSAGVKTVPCEFYECKKRNKGCKVRGAGDELMKVVQKGTGGLGEETWMRVRAASKHSKVVVGKSGALITKFSFKEMLEHHIRFVVYCFMNWKHFNAARCEEFVDYITGFDKRLGVPARETCVKIINVIQYLIKENLHSLLTHIKAKLGSPFMGYMDDIWSKRVCYLKWGNL</sequence>
<dbReference type="AlphaFoldDB" id="A0AB34IGP3"/>
<dbReference type="EMBL" id="JBGBPQ010000025">
    <property type="protein sequence ID" value="KAL1499275.1"/>
    <property type="molecule type" value="Genomic_DNA"/>
</dbReference>
<keyword evidence="2" id="KW-1185">Reference proteome</keyword>
<accession>A0AB34IGP3</accession>
<proteinExistence type="predicted"/>
<protein>
    <submittedName>
        <fullName evidence="1">Uncharacterized protein</fullName>
    </submittedName>
</protein>